<dbReference type="PANTHER" id="PTHR44942:SF4">
    <property type="entry name" value="METHYLTRANSFERASE TYPE 11 DOMAIN-CONTAINING PROTEIN"/>
    <property type="match status" value="1"/>
</dbReference>
<keyword evidence="2 6" id="KW-0489">Methyltransferase</keyword>
<dbReference type="Pfam" id="PF08241">
    <property type="entry name" value="Methyltransf_11"/>
    <property type="match status" value="1"/>
</dbReference>
<dbReference type="CDD" id="cd02440">
    <property type="entry name" value="AdoMet_MTases"/>
    <property type="match status" value="1"/>
</dbReference>
<dbReference type="PANTHER" id="PTHR44942">
    <property type="entry name" value="METHYLTRANSF_11 DOMAIN-CONTAINING PROTEIN"/>
    <property type="match status" value="1"/>
</dbReference>
<protein>
    <submittedName>
        <fullName evidence="6">Methyltransferase family protein</fullName>
    </submittedName>
</protein>
<dbReference type="InterPro" id="IPR051052">
    <property type="entry name" value="Diverse_substrate_MTase"/>
</dbReference>
<evidence type="ECO:0000256" key="2">
    <source>
        <dbReference type="ARBA" id="ARBA00022603"/>
    </source>
</evidence>
<keyword evidence="7" id="KW-1185">Reference proteome</keyword>
<dbReference type="GO" id="GO:0032259">
    <property type="term" value="P:methylation"/>
    <property type="evidence" value="ECO:0007669"/>
    <property type="project" value="UniProtKB-KW"/>
</dbReference>
<dbReference type="GO" id="GO:0008757">
    <property type="term" value="F:S-adenosylmethionine-dependent methyltransferase activity"/>
    <property type="evidence" value="ECO:0007669"/>
    <property type="project" value="InterPro"/>
</dbReference>
<keyword evidence="3 6" id="KW-0808">Transferase</keyword>
<evidence type="ECO:0000256" key="3">
    <source>
        <dbReference type="ARBA" id="ARBA00022679"/>
    </source>
</evidence>
<dbReference type="Proteomes" id="UP000237846">
    <property type="component" value="Unassembled WGS sequence"/>
</dbReference>
<reference evidence="6 7" key="1">
    <citation type="submission" date="2018-03" db="EMBL/GenBank/DDBJ databases">
        <title>Genomic Encyclopedia of Archaeal and Bacterial Type Strains, Phase II (KMG-II): from individual species to whole genera.</title>
        <authorList>
            <person name="Goeker M."/>
        </authorList>
    </citation>
    <scope>NUCLEOTIDE SEQUENCE [LARGE SCALE GENOMIC DNA]</scope>
    <source>
        <strain evidence="6 7">DSM 45601</strain>
    </source>
</reference>
<evidence type="ECO:0000313" key="6">
    <source>
        <dbReference type="EMBL" id="PRY02451.1"/>
    </source>
</evidence>
<dbReference type="RefSeq" id="WP_106240049.1">
    <property type="nucleotide sequence ID" value="NZ_PVZC01000001.1"/>
</dbReference>
<dbReference type="EMBL" id="PVZC01000001">
    <property type="protein sequence ID" value="PRY02451.1"/>
    <property type="molecule type" value="Genomic_DNA"/>
</dbReference>
<proteinExistence type="inferred from homology"/>
<dbReference type="AlphaFoldDB" id="A0A2T0QF25"/>
<dbReference type="InterPro" id="IPR013216">
    <property type="entry name" value="Methyltransf_11"/>
</dbReference>
<evidence type="ECO:0000256" key="1">
    <source>
        <dbReference type="ARBA" id="ARBA00008361"/>
    </source>
</evidence>
<feature type="region of interest" description="Disordered" evidence="4">
    <location>
        <begin position="1"/>
        <end position="20"/>
    </location>
</feature>
<evidence type="ECO:0000259" key="5">
    <source>
        <dbReference type="Pfam" id="PF08241"/>
    </source>
</evidence>
<dbReference type="OrthoDB" id="9797252at2"/>
<feature type="domain" description="Methyltransferase type 11" evidence="5">
    <location>
        <begin position="58"/>
        <end position="145"/>
    </location>
</feature>
<sequence>MPTHSAQPSRPVEGGPHRHRQVAESFGADAERYDRARPGYPAELVRRIAAASPGPELLDVGCGTGISARAFQAAGCRVLGVDADARMAALARRRGLEVEIARFEEWDPAGRSFDALVSGQTWHWIDPGAGAAKAAEVLRPGGRAALFWNVFQPPPDLAAAFAAVHRRLSLGPAAELWERPVLDAYAPVFGTAADGLRGTAAFGEPEQWRFEWERPYTRDEWLDGLETAGGIGRLGPGALAELRSGLGAAIDALGGAFTMRYTAVAVTAARR</sequence>
<comment type="caution">
    <text evidence="6">The sequence shown here is derived from an EMBL/GenBank/DDBJ whole genome shotgun (WGS) entry which is preliminary data.</text>
</comment>
<dbReference type="SUPFAM" id="SSF53335">
    <property type="entry name" value="S-adenosyl-L-methionine-dependent methyltransferases"/>
    <property type="match status" value="1"/>
</dbReference>
<dbReference type="InterPro" id="IPR029063">
    <property type="entry name" value="SAM-dependent_MTases_sf"/>
</dbReference>
<evidence type="ECO:0000313" key="7">
    <source>
        <dbReference type="Proteomes" id="UP000237846"/>
    </source>
</evidence>
<evidence type="ECO:0000256" key="4">
    <source>
        <dbReference type="SAM" id="MobiDB-lite"/>
    </source>
</evidence>
<organism evidence="6 7">
    <name type="scientific">Allonocardiopsis opalescens</name>
    <dbReference type="NCBI Taxonomy" id="1144618"/>
    <lineage>
        <taxon>Bacteria</taxon>
        <taxon>Bacillati</taxon>
        <taxon>Actinomycetota</taxon>
        <taxon>Actinomycetes</taxon>
        <taxon>Streptosporangiales</taxon>
        <taxon>Allonocardiopsis</taxon>
    </lineage>
</organism>
<gene>
    <name evidence="6" type="ORF">CLV72_1011053</name>
</gene>
<dbReference type="Gene3D" id="3.40.50.150">
    <property type="entry name" value="Vaccinia Virus protein VP39"/>
    <property type="match status" value="1"/>
</dbReference>
<name>A0A2T0QF25_9ACTN</name>
<accession>A0A2T0QF25</accession>
<comment type="similarity">
    <text evidence="1">Belongs to the methyltransferase superfamily.</text>
</comment>